<organism evidence="2 3">
    <name type="scientific">Agrobacterium genomosp. 2 str. CFBP 5494</name>
    <dbReference type="NCBI Taxonomy" id="1183436"/>
    <lineage>
        <taxon>Bacteria</taxon>
        <taxon>Pseudomonadati</taxon>
        <taxon>Pseudomonadota</taxon>
        <taxon>Alphaproteobacteria</taxon>
        <taxon>Hyphomicrobiales</taxon>
        <taxon>Rhizobiaceae</taxon>
        <taxon>Rhizobium/Agrobacterium group</taxon>
        <taxon>Agrobacterium</taxon>
        <taxon>Agrobacterium tumefaciens complex</taxon>
    </lineage>
</organism>
<dbReference type="EMBL" id="FBVY01000003">
    <property type="protein sequence ID" value="CUW86476.1"/>
    <property type="molecule type" value="Genomic_DNA"/>
</dbReference>
<evidence type="ECO:0000313" key="2">
    <source>
        <dbReference type="EMBL" id="CUW86476.1"/>
    </source>
</evidence>
<keyword evidence="3" id="KW-1185">Reference proteome</keyword>
<protein>
    <recommendedName>
        <fullName evidence="4">Secreted protein</fullName>
    </recommendedName>
</protein>
<dbReference type="Proteomes" id="UP000191933">
    <property type="component" value="Unassembled WGS sequence"/>
</dbReference>
<gene>
    <name evidence="2" type="ORF">AGR2A_Cc110083</name>
</gene>
<reference evidence="2 3" key="1">
    <citation type="submission" date="2016-01" db="EMBL/GenBank/DDBJ databases">
        <authorList>
            <person name="Regsiter A."/>
            <person name="william w."/>
        </authorList>
    </citation>
    <scope>NUCLEOTIDE SEQUENCE [LARGE SCALE GENOMIC DNA]</scope>
    <source>
        <strain evidence="2 3">CFBP 5494</strain>
    </source>
</reference>
<feature type="chain" id="PRO_5040749380" description="Secreted protein" evidence="1">
    <location>
        <begin position="31"/>
        <end position="174"/>
    </location>
</feature>
<proteinExistence type="predicted"/>
<name>A0A9W5F148_9HYPH</name>
<accession>A0A9W5F148</accession>
<evidence type="ECO:0008006" key="4">
    <source>
        <dbReference type="Google" id="ProtNLM"/>
    </source>
</evidence>
<feature type="signal peptide" evidence="1">
    <location>
        <begin position="1"/>
        <end position="30"/>
    </location>
</feature>
<comment type="caution">
    <text evidence="2">The sequence shown here is derived from an EMBL/GenBank/DDBJ whole genome shotgun (WGS) entry which is preliminary data.</text>
</comment>
<dbReference type="AlphaFoldDB" id="A0A9W5F148"/>
<keyword evidence="1" id="KW-0732">Signal</keyword>
<sequence>MKPTIDNAMQLTRTIIAACLFAAAVLPARAQTEAIDALPVSAIFVTSSGMWEDRNLEPVKEPDGQLRPPPASPTRGYYKVIAIRQGDGTAKIYLQRIAFTAEGPNLLENIELEEFSQMKSYVTDIRPESSNGAPASPGLFVTVYLKTDPMSKEAESWTILIDELGEMKVEKASN</sequence>
<evidence type="ECO:0000313" key="3">
    <source>
        <dbReference type="Proteomes" id="UP000191933"/>
    </source>
</evidence>
<evidence type="ECO:0000256" key="1">
    <source>
        <dbReference type="SAM" id="SignalP"/>
    </source>
</evidence>